<dbReference type="KEGG" id="asem:NNL22_03130"/>
<evidence type="ECO:0000313" key="1">
    <source>
        <dbReference type="EMBL" id="UZW75603.1"/>
    </source>
</evidence>
<reference evidence="1" key="1">
    <citation type="submission" date="2022-07" db="EMBL/GenBank/DDBJ databases">
        <title>Alkalimarinus sp. nov., isolated from gut of a Alitta virens.</title>
        <authorList>
            <person name="Yang A.I."/>
            <person name="Shin N.-R."/>
        </authorList>
    </citation>
    <scope>NUCLEOTIDE SEQUENCE</scope>
    <source>
        <strain evidence="1">FA028</strain>
    </source>
</reference>
<dbReference type="AlphaFoldDB" id="A0A9E8HN17"/>
<dbReference type="PANTHER" id="PTHR35566:SF1">
    <property type="entry name" value="TYPE VI SECRETION SYSTEM BASEPLATE COMPONENT TSSK1"/>
    <property type="match status" value="1"/>
</dbReference>
<sequence>MDKVIWSEGMFLRPQHFQQFERYIEDQAISRNRYVTPYSWGIKKLEIDSSLLSLGKVAIVYAEGIFPDGSLFKVTYDPAFPLVVQVTKGQENQLIYMTIPPQIKGAVVSDDPEHSQGVRYRQKHQDIRDSHGINNDRVYPIATGDLNVRLVAEDQLEDSFIALPIAQVGSIGDDGGLILNPLFSAPAIDMSVYSECLSSLGDLILLVQEKAKQLAATIESGMSNGAGTVVDLLMLKALNSWGAALAILIKQTPLHPYELFKQLSIFIAEISTFTRSERVAVKGVEYSHIEAYQGLLTLIENARVLVSTSFKSKATSLPIQRKKFGISVIGLPTESMVNDEFILAIKADLSAEVIRKLVSSKLKAGSIDNIKDLVNLQLPGCIKELLPVTPRQIPYHAGMHYFRLLPDAEMKASIKASNGIGLHVSGDVPGLALEFWVVPSESEQAKK</sequence>
<keyword evidence="2" id="KW-1185">Reference proteome</keyword>
<dbReference type="EMBL" id="CP101527">
    <property type="protein sequence ID" value="UZW75603.1"/>
    <property type="molecule type" value="Genomic_DNA"/>
</dbReference>
<dbReference type="InterPro" id="IPR010263">
    <property type="entry name" value="T6SS_TssK"/>
</dbReference>
<proteinExistence type="predicted"/>
<dbReference type="Pfam" id="PF05936">
    <property type="entry name" value="T6SS_VasE"/>
    <property type="match status" value="1"/>
</dbReference>
<accession>A0A9E8HN17</accession>
<organism evidence="1 2">
    <name type="scientific">Alkalimarinus sediminis</name>
    <dbReference type="NCBI Taxonomy" id="1632866"/>
    <lineage>
        <taxon>Bacteria</taxon>
        <taxon>Pseudomonadati</taxon>
        <taxon>Pseudomonadota</taxon>
        <taxon>Gammaproteobacteria</taxon>
        <taxon>Alteromonadales</taxon>
        <taxon>Alteromonadaceae</taxon>
        <taxon>Alkalimarinus</taxon>
    </lineage>
</organism>
<dbReference type="Proteomes" id="UP001164472">
    <property type="component" value="Chromosome"/>
</dbReference>
<evidence type="ECO:0000313" key="2">
    <source>
        <dbReference type="Proteomes" id="UP001164472"/>
    </source>
</evidence>
<gene>
    <name evidence="1" type="primary">tssK</name>
    <name evidence="1" type="ORF">NNL22_03130</name>
</gene>
<dbReference type="PANTHER" id="PTHR35566">
    <property type="entry name" value="BLR3599 PROTEIN"/>
    <property type="match status" value="1"/>
</dbReference>
<name>A0A9E8HN17_9ALTE</name>
<protein>
    <submittedName>
        <fullName evidence="1">Type VI secretion system baseplate subunit TssK</fullName>
    </submittedName>
</protein>
<dbReference type="RefSeq" id="WP_251810572.1">
    <property type="nucleotide sequence ID" value="NZ_CP101527.1"/>
</dbReference>
<dbReference type="NCBIfam" id="TIGR03353">
    <property type="entry name" value="VI_chp_4"/>
    <property type="match status" value="1"/>
</dbReference>